<protein>
    <submittedName>
        <fullName evidence="4">Secreted protein</fullName>
    </submittedName>
</protein>
<evidence type="ECO:0000313" key="3">
    <source>
        <dbReference type="Proteomes" id="UP000025227"/>
    </source>
</evidence>
<sequence length="70" mass="7899">MRLFILTLILALMSIASVVAKPRTLEVTTKKPAHTPRTDKSKPKAHSNQIRPRKRANPNADLLFLDQLIL</sequence>
<keyword evidence="2" id="KW-0732">Signal</keyword>
<dbReference type="Proteomes" id="UP000025227">
    <property type="component" value="Unplaced"/>
</dbReference>
<proteinExistence type="predicted"/>
<evidence type="ECO:0000256" key="1">
    <source>
        <dbReference type="SAM" id="MobiDB-lite"/>
    </source>
</evidence>
<evidence type="ECO:0000313" key="4">
    <source>
        <dbReference type="WBParaSite" id="HCON_00118445-00001"/>
    </source>
</evidence>
<dbReference type="OMA" id="VMRFFTL"/>
<reference evidence="4" key="1">
    <citation type="submission" date="2020-12" db="UniProtKB">
        <authorList>
            <consortium name="WormBaseParasite"/>
        </authorList>
    </citation>
    <scope>IDENTIFICATION</scope>
    <source>
        <strain evidence="4">MHco3</strain>
    </source>
</reference>
<dbReference type="OrthoDB" id="5867677at2759"/>
<organism evidence="3 4">
    <name type="scientific">Haemonchus contortus</name>
    <name type="common">Barber pole worm</name>
    <dbReference type="NCBI Taxonomy" id="6289"/>
    <lineage>
        <taxon>Eukaryota</taxon>
        <taxon>Metazoa</taxon>
        <taxon>Ecdysozoa</taxon>
        <taxon>Nematoda</taxon>
        <taxon>Chromadorea</taxon>
        <taxon>Rhabditida</taxon>
        <taxon>Rhabditina</taxon>
        <taxon>Rhabditomorpha</taxon>
        <taxon>Strongyloidea</taxon>
        <taxon>Trichostrongylidae</taxon>
        <taxon>Haemonchus</taxon>
    </lineage>
</organism>
<name>A0A7I4YPL1_HAECO</name>
<accession>A0A7I4YPL1</accession>
<dbReference type="AlphaFoldDB" id="A0A7I4YPL1"/>
<dbReference type="WBParaSite" id="HCON_00118445-00001">
    <property type="protein sequence ID" value="HCON_00118445-00001"/>
    <property type="gene ID" value="HCON_00118445"/>
</dbReference>
<feature type="region of interest" description="Disordered" evidence="1">
    <location>
        <begin position="26"/>
        <end position="58"/>
    </location>
</feature>
<evidence type="ECO:0000256" key="2">
    <source>
        <dbReference type="SAM" id="SignalP"/>
    </source>
</evidence>
<keyword evidence="3" id="KW-1185">Reference proteome</keyword>
<feature type="signal peptide" evidence="2">
    <location>
        <begin position="1"/>
        <end position="20"/>
    </location>
</feature>
<feature type="chain" id="PRO_5029843755" evidence="2">
    <location>
        <begin position="21"/>
        <end position="70"/>
    </location>
</feature>